<sequence>MTRPPTLDLSLTASRWSAAWDPTVTPPTYPSTLPRSSPSVSSPRLGGTVDPRTRYTVAGPSRIPLGDITLEHTAGSGFGQSPVSGSSVGAFTQEKELGADRTPADSVDLEEQEEQEQPDQEKHEQTEITGIEDITDTQWAEAEEDRRKRKSSQASGSSGSGNNRDRDRSRVSRAPGASSQGSDSHSGSSSRVRRTARRSRDSRIDISSSVAVDYDEDMASPLLDAAPVSRRHGVQDPGLEDLFNSPPTRKRRQRQAFVLSSDEEVSRCGHNDNDGDHDGRKGLDKGKRRALAWASDGDIPASTSGATRRKDTSGVLSSSRKNARSNDDDVEVDIDIVPQELLDEDEYDLPLGDLFDLDIDLDPSRSVNPLGPASAWSSHSRPSRPVSNSVNPISNPSTGVVHSILDALDLNLRTAPITSHIPTPTSHLPARASTTTRGTGGVNATIAIVSPTSLRMRLDHPVMFISDMAERDKEFYLNHWRRGADKGEGEAGKQAGWDLVEEDEEEEEAGERGGKGRGRGPTRQERKRTGRVER</sequence>
<feature type="region of interest" description="Disordered" evidence="1">
    <location>
        <begin position="15"/>
        <end position="327"/>
    </location>
</feature>
<feature type="compositionally biased region" description="Low complexity" evidence="1">
    <location>
        <begin position="152"/>
        <end position="162"/>
    </location>
</feature>
<dbReference type="Proteomes" id="UP000279259">
    <property type="component" value="Unassembled WGS sequence"/>
</dbReference>
<evidence type="ECO:0000256" key="1">
    <source>
        <dbReference type="SAM" id="MobiDB-lite"/>
    </source>
</evidence>
<feature type="region of interest" description="Disordered" evidence="1">
    <location>
        <begin position="484"/>
        <end position="534"/>
    </location>
</feature>
<evidence type="ECO:0000313" key="2">
    <source>
        <dbReference type="EMBL" id="RSH90272.1"/>
    </source>
</evidence>
<comment type="caution">
    <text evidence="2">The sequence shown here is derived from an EMBL/GenBank/DDBJ whole genome shotgun (WGS) entry which is preliminary data.</text>
</comment>
<feature type="compositionally biased region" description="Low complexity" evidence="1">
    <location>
        <begin position="30"/>
        <end position="45"/>
    </location>
</feature>
<feature type="region of interest" description="Disordered" evidence="1">
    <location>
        <begin position="370"/>
        <end position="394"/>
    </location>
</feature>
<organism evidence="2 3">
    <name type="scientific">Saitozyma podzolica</name>
    <dbReference type="NCBI Taxonomy" id="1890683"/>
    <lineage>
        <taxon>Eukaryota</taxon>
        <taxon>Fungi</taxon>
        <taxon>Dikarya</taxon>
        <taxon>Basidiomycota</taxon>
        <taxon>Agaricomycotina</taxon>
        <taxon>Tremellomycetes</taxon>
        <taxon>Tremellales</taxon>
        <taxon>Trimorphomycetaceae</taxon>
        <taxon>Saitozyma</taxon>
    </lineage>
</organism>
<feature type="compositionally biased region" description="Basic residues" evidence="1">
    <location>
        <begin position="515"/>
        <end position="534"/>
    </location>
</feature>
<feature type="compositionally biased region" description="Basic and acidic residues" evidence="1">
    <location>
        <begin position="93"/>
        <end position="103"/>
    </location>
</feature>
<dbReference type="EMBL" id="RSCD01000011">
    <property type="protein sequence ID" value="RSH90272.1"/>
    <property type="molecule type" value="Genomic_DNA"/>
</dbReference>
<feature type="compositionally biased region" description="Low complexity" evidence="1">
    <location>
        <begin position="377"/>
        <end position="394"/>
    </location>
</feature>
<feature type="compositionally biased region" description="Acidic residues" evidence="1">
    <location>
        <begin position="107"/>
        <end position="118"/>
    </location>
</feature>
<feature type="compositionally biased region" description="Low complexity" evidence="1">
    <location>
        <begin position="172"/>
        <end position="190"/>
    </location>
</feature>
<accession>A0A427YGR0</accession>
<keyword evidence="3" id="KW-1185">Reference proteome</keyword>
<dbReference type="AlphaFoldDB" id="A0A427YGR0"/>
<feature type="compositionally biased region" description="Acidic residues" evidence="1">
    <location>
        <begin position="499"/>
        <end position="509"/>
    </location>
</feature>
<evidence type="ECO:0000313" key="3">
    <source>
        <dbReference type="Proteomes" id="UP000279259"/>
    </source>
</evidence>
<dbReference type="OrthoDB" id="10603591at2759"/>
<protein>
    <submittedName>
        <fullName evidence="2">Uncharacterized protein</fullName>
    </submittedName>
</protein>
<reference evidence="2 3" key="1">
    <citation type="submission" date="2018-11" db="EMBL/GenBank/DDBJ databases">
        <title>Genome sequence of Saitozyma podzolica DSM 27192.</title>
        <authorList>
            <person name="Aliyu H."/>
            <person name="Gorte O."/>
            <person name="Ochsenreither K."/>
        </authorList>
    </citation>
    <scope>NUCLEOTIDE SEQUENCE [LARGE SCALE GENOMIC DNA]</scope>
    <source>
        <strain evidence="2 3">DSM 27192</strain>
    </source>
</reference>
<feature type="compositionally biased region" description="Basic and acidic residues" evidence="1">
    <location>
        <begin position="264"/>
        <end position="285"/>
    </location>
</feature>
<name>A0A427YGR0_9TREE</name>
<gene>
    <name evidence="2" type="ORF">EHS25_001606</name>
</gene>
<proteinExistence type="predicted"/>
<feature type="compositionally biased region" description="Polar residues" evidence="1">
    <location>
        <begin position="79"/>
        <end position="90"/>
    </location>
</feature>
<feature type="compositionally biased region" description="Low complexity" evidence="1">
    <location>
        <begin position="127"/>
        <end position="138"/>
    </location>
</feature>